<dbReference type="Pfam" id="PF22642">
    <property type="entry name" value="MinC_N_1"/>
    <property type="match status" value="1"/>
</dbReference>
<dbReference type="EMBL" id="FQXP01000009">
    <property type="protein sequence ID" value="SHI02609.1"/>
    <property type="molecule type" value="Genomic_DNA"/>
</dbReference>
<evidence type="ECO:0000256" key="2">
    <source>
        <dbReference type="ARBA" id="ARBA00022618"/>
    </source>
</evidence>
<evidence type="ECO:0000259" key="8">
    <source>
        <dbReference type="Pfam" id="PF22642"/>
    </source>
</evidence>
<keyword evidence="10" id="KW-1185">Reference proteome</keyword>
<keyword evidence="4 6" id="KW-0131">Cell cycle</keyword>
<dbReference type="GO" id="GO:0000917">
    <property type="term" value="P:division septum assembly"/>
    <property type="evidence" value="ECO:0007669"/>
    <property type="project" value="UniProtKB-KW"/>
</dbReference>
<reference evidence="9 10" key="1">
    <citation type="submission" date="2016-11" db="EMBL/GenBank/DDBJ databases">
        <authorList>
            <person name="Jaros S."/>
            <person name="Januszkiewicz K."/>
            <person name="Wedrychowicz H."/>
        </authorList>
    </citation>
    <scope>NUCLEOTIDE SEQUENCE [LARGE SCALE GENOMIC DNA]</scope>
    <source>
        <strain evidence="9 10">DSM 3089</strain>
    </source>
</reference>
<accession>A0A1M5XS80</accession>
<dbReference type="NCBIfam" id="NF001775">
    <property type="entry name" value="PRK00513.1-6"/>
    <property type="match status" value="1"/>
</dbReference>
<proteinExistence type="inferred from homology"/>
<sequence>MQKNRIIIKGNREGLNAVININAFSDFEDMLNALIEKLSKGKRFYKGAILTITTELKYMKARDIRKLKDVLFDTFMIKDCIFQDSEEEKNKVFTGVFEGRTKFVHKTIRSGQMVKYPGNLVIIGDVNPGAEIYAAGNIIVFGKLRGIVHAGSDGNSKAIIAALKLQPQIIDIAGVINRGAEDDYEPAYPEVAKLKNNYISVEPYTPNKYI</sequence>
<dbReference type="GO" id="GO:1901891">
    <property type="term" value="P:regulation of cell septum assembly"/>
    <property type="evidence" value="ECO:0007669"/>
    <property type="project" value="InterPro"/>
</dbReference>
<protein>
    <recommendedName>
        <fullName evidence="6">Probable septum site-determining protein MinC</fullName>
    </recommendedName>
</protein>
<feature type="domain" description="Septum site-determining protein MinC N-terminal" evidence="8">
    <location>
        <begin position="6"/>
        <end position="79"/>
    </location>
</feature>
<dbReference type="HAMAP" id="MF_00267">
    <property type="entry name" value="MinC"/>
    <property type="match status" value="1"/>
</dbReference>
<dbReference type="GO" id="GO:0000902">
    <property type="term" value="P:cell morphogenesis"/>
    <property type="evidence" value="ECO:0007669"/>
    <property type="project" value="InterPro"/>
</dbReference>
<comment type="function">
    <text evidence="6">Cell division inhibitor that blocks the formation of polar Z ring septums. Rapidly oscillates between the poles of the cell to destabilize FtsZ filaments that have formed before they mature into polar Z rings. Prevents FtsZ polymerization.</text>
</comment>
<dbReference type="PANTHER" id="PTHR34108">
    <property type="entry name" value="SEPTUM SITE-DETERMINING PROTEIN MINC"/>
    <property type="match status" value="1"/>
</dbReference>
<dbReference type="AlphaFoldDB" id="A0A1M5XS80"/>
<evidence type="ECO:0000256" key="5">
    <source>
        <dbReference type="ARBA" id="ARBA00046874"/>
    </source>
</evidence>
<keyword evidence="2 6" id="KW-0132">Cell division</keyword>
<dbReference type="Gene3D" id="2.160.20.70">
    <property type="match status" value="1"/>
</dbReference>
<dbReference type="PANTHER" id="PTHR34108:SF1">
    <property type="entry name" value="SEPTUM SITE-DETERMINING PROTEIN MINC"/>
    <property type="match status" value="1"/>
</dbReference>
<dbReference type="InterPro" id="IPR055219">
    <property type="entry name" value="MinC_N_1"/>
</dbReference>
<evidence type="ECO:0000256" key="6">
    <source>
        <dbReference type="HAMAP-Rule" id="MF_00267"/>
    </source>
</evidence>
<dbReference type="InterPro" id="IPR016098">
    <property type="entry name" value="CAP/MinC_C"/>
</dbReference>
<comment type="similarity">
    <text evidence="1 6">Belongs to the MinC family.</text>
</comment>
<name>A0A1M5XS80_9CLOT</name>
<dbReference type="STRING" id="1121306.SAMN02745196_02429"/>
<dbReference type="Pfam" id="PF03775">
    <property type="entry name" value="MinC_C"/>
    <property type="match status" value="1"/>
</dbReference>
<dbReference type="Gene3D" id="3.30.160.540">
    <property type="match status" value="1"/>
</dbReference>
<evidence type="ECO:0000259" key="7">
    <source>
        <dbReference type="Pfam" id="PF03775"/>
    </source>
</evidence>
<organism evidence="9 10">
    <name type="scientific">Clostridium collagenovorans DSM 3089</name>
    <dbReference type="NCBI Taxonomy" id="1121306"/>
    <lineage>
        <taxon>Bacteria</taxon>
        <taxon>Bacillati</taxon>
        <taxon>Bacillota</taxon>
        <taxon>Clostridia</taxon>
        <taxon>Eubacteriales</taxon>
        <taxon>Clostridiaceae</taxon>
        <taxon>Clostridium</taxon>
    </lineage>
</organism>
<dbReference type="InterPro" id="IPR005526">
    <property type="entry name" value="Septum_form_inhib_MinC_C"/>
</dbReference>
<dbReference type="InterPro" id="IPR036145">
    <property type="entry name" value="MinC_C_sf"/>
</dbReference>
<evidence type="ECO:0000256" key="1">
    <source>
        <dbReference type="ARBA" id="ARBA00006291"/>
    </source>
</evidence>
<dbReference type="NCBIfam" id="TIGR01222">
    <property type="entry name" value="minC"/>
    <property type="match status" value="1"/>
</dbReference>
<evidence type="ECO:0000313" key="10">
    <source>
        <dbReference type="Proteomes" id="UP000184526"/>
    </source>
</evidence>
<evidence type="ECO:0000256" key="3">
    <source>
        <dbReference type="ARBA" id="ARBA00023210"/>
    </source>
</evidence>
<dbReference type="InterPro" id="IPR013033">
    <property type="entry name" value="MinC"/>
</dbReference>
<dbReference type="Proteomes" id="UP000184526">
    <property type="component" value="Unassembled WGS sequence"/>
</dbReference>
<dbReference type="OrthoDB" id="9790810at2"/>
<evidence type="ECO:0000256" key="4">
    <source>
        <dbReference type="ARBA" id="ARBA00023306"/>
    </source>
</evidence>
<gene>
    <name evidence="6" type="primary">minC</name>
    <name evidence="9" type="ORF">SAMN02745196_02429</name>
</gene>
<evidence type="ECO:0000313" key="9">
    <source>
        <dbReference type="EMBL" id="SHI02609.1"/>
    </source>
</evidence>
<dbReference type="RefSeq" id="WP_072832277.1">
    <property type="nucleotide sequence ID" value="NZ_FQXP01000009.1"/>
</dbReference>
<feature type="domain" description="Septum formation inhibitor MinC C-terminal" evidence="7">
    <location>
        <begin position="103"/>
        <end position="201"/>
    </location>
</feature>
<keyword evidence="3 6" id="KW-0717">Septation</keyword>
<dbReference type="SUPFAM" id="SSF63848">
    <property type="entry name" value="Cell-division inhibitor MinC, C-terminal domain"/>
    <property type="match status" value="1"/>
</dbReference>
<comment type="subunit">
    <text evidence="5 6">Interacts with MinD and FtsZ.</text>
</comment>